<protein>
    <submittedName>
        <fullName evidence="2">DUF1801 domain-containing protein</fullName>
    </submittedName>
</protein>
<dbReference type="Gene3D" id="3.90.1150.200">
    <property type="match status" value="1"/>
</dbReference>
<dbReference type="InterPro" id="IPR014922">
    <property type="entry name" value="YdhG-like"/>
</dbReference>
<name>A0ABW5VAD0_9FLAO</name>
<dbReference type="RefSeq" id="WP_251807000.1">
    <property type="nucleotide sequence ID" value="NZ_CP166679.1"/>
</dbReference>
<feature type="domain" description="YdhG-like" evidence="1">
    <location>
        <begin position="21"/>
        <end position="135"/>
    </location>
</feature>
<dbReference type="Pfam" id="PF08818">
    <property type="entry name" value="DUF1801"/>
    <property type="match status" value="1"/>
</dbReference>
<comment type="caution">
    <text evidence="2">The sequence shown here is derived from an EMBL/GenBank/DDBJ whole genome shotgun (WGS) entry which is preliminary data.</text>
</comment>
<dbReference type="SUPFAM" id="SSF159888">
    <property type="entry name" value="YdhG-like"/>
    <property type="match status" value="1"/>
</dbReference>
<sequence>MQYKADSPSEYLEQLPEERRIAVGRLRQVILEHLPQGFEEQISYGMLGYVVPHSRYPNGYHCDPKLPLPFINLASQKNFVALYHSGIYANKELLDWFVAEYPKHMSTKLDMGKSCIRFKKMETIPYKLIGALCSKMTVEEWISMYETTIGNKK</sequence>
<keyword evidence="3" id="KW-1185">Reference proteome</keyword>
<organism evidence="2 3">
    <name type="scientific">Arenibacter antarcticus</name>
    <dbReference type="NCBI Taxonomy" id="2040469"/>
    <lineage>
        <taxon>Bacteria</taxon>
        <taxon>Pseudomonadati</taxon>
        <taxon>Bacteroidota</taxon>
        <taxon>Flavobacteriia</taxon>
        <taxon>Flavobacteriales</taxon>
        <taxon>Flavobacteriaceae</taxon>
        <taxon>Arenibacter</taxon>
    </lineage>
</organism>
<dbReference type="EMBL" id="JBHUOK010000004">
    <property type="protein sequence ID" value="MFD2788592.1"/>
    <property type="molecule type" value="Genomic_DNA"/>
</dbReference>
<reference evidence="3" key="1">
    <citation type="journal article" date="2019" name="Int. J. Syst. Evol. Microbiol.">
        <title>The Global Catalogue of Microorganisms (GCM) 10K type strain sequencing project: providing services to taxonomists for standard genome sequencing and annotation.</title>
        <authorList>
            <consortium name="The Broad Institute Genomics Platform"/>
            <consortium name="The Broad Institute Genome Sequencing Center for Infectious Disease"/>
            <person name="Wu L."/>
            <person name="Ma J."/>
        </authorList>
    </citation>
    <scope>NUCLEOTIDE SEQUENCE [LARGE SCALE GENOMIC DNA]</scope>
    <source>
        <strain evidence="3">KCTC 52924</strain>
    </source>
</reference>
<proteinExistence type="predicted"/>
<evidence type="ECO:0000313" key="2">
    <source>
        <dbReference type="EMBL" id="MFD2788592.1"/>
    </source>
</evidence>
<gene>
    <name evidence="2" type="ORF">ACFS1K_02335</name>
</gene>
<dbReference type="Proteomes" id="UP001597532">
    <property type="component" value="Unassembled WGS sequence"/>
</dbReference>
<accession>A0ABW5VAD0</accession>
<evidence type="ECO:0000313" key="3">
    <source>
        <dbReference type="Proteomes" id="UP001597532"/>
    </source>
</evidence>
<evidence type="ECO:0000259" key="1">
    <source>
        <dbReference type="Pfam" id="PF08818"/>
    </source>
</evidence>